<accession>A0A7G9W563</accession>
<reference evidence="1 2" key="1">
    <citation type="submission" date="2020-07" db="EMBL/GenBank/DDBJ databases">
        <title>Alkalicella. sp. LB2 genome.</title>
        <authorList>
            <person name="Postec A."/>
            <person name="Quemeneur M."/>
        </authorList>
    </citation>
    <scope>NUCLEOTIDE SEQUENCE [LARGE SCALE GENOMIC DNA]</scope>
    <source>
        <strain evidence="1 2">LB2</strain>
    </source>
</reference>
<evidence type="ECO:0008006" key="3">
    <source>
        <dbReference type="Google" id="ProtNLM"/>
    </source>
</evidence>
<proteinExistence type="predicted"/>
<dbReference type="KEGG" id="acae:HYG86_03125"/>
<keyword evidence="2" id="KW-1185">Reference proteome</keyword>
<dbReference type="AlphaFoldDB" id="A0A7G9W563"/>
<evidence type="ECO:0000313" key="2">
    <source>
        <dbReference type="Proteomes" id="UP000516160"/>
    </source>
</evidence>
<organism evidence="1 2">
    <name type="scientific">Alkalicella caledoniensis</name>
    <dbReference type="NCBI Taxonomy" id="2731377"/>
    <lineage>
        <taxon>Bacteria</taxon>
        <taxon>Bacillati</taxon>
        <taxon>Bacillota</taxon>
        <taxon>Clostridia</taxon>
        <taxon>Eubacteriales</taxon>
        <taxon>Proteinivoracaceae</taxon>
        <taxon>Alkalicella</taxon>
    </lineage>
</organism>
<evidence type="ECO:0000313" key="1">
    <source>
        <dbReference type="EMBL" id="QNO13825.1"/>
    </source>
</evidence>
<dbReference type="InterPro" id="IPR011322">
    <property type="entry name" value="N-reg_PII-like_a/b"/>
</dbReference>
<dbReference type="SUPFAM" id="SSF54913">
    <property type="entry name" value="GlnB-like"/>
    <property type="match status" value="1"/>
</dbReference>
<protein>
    <recommendedName>
        <fullName evidence="3">Nitrogen regulatory protein P-II family</fullName>
    </recommendedName>
</protein>
<dbReference type="EMBL" id="CP058559">
    <property type="protein sequence ID" value="QNO13825.1"/>
    <property type="molecule type" value="Genomic_DNA"/>
</dbReference>
<dbReference type="Proteomes" id="UP000516160">
    <property type="component" value="Chromosome"/>
</dbReference>
<gene>
    <name evidence="1" type="ORF">HYG86_03125</name>
</gene>
<sequence length="118" mass="12955">MELLFIVLNQKEFLLDILDGFVEKGIKGATVVDSSGMCHLVADHIPFFSHFAEIEGEKNHSKTIFTVVDGEVQRNKAVSIVEEILGSLDKPDSAFIFSVPVNFIKGSSSCHDGSESIR</sequence>
<dbReference type="RefSeq" id="WP_213167490.1">
    <property type="nucleotide sequence ID" value="NZ_CP058559.1"/>
</dbReference>
<name>A0A7G9W563_ALKCA</name>